<dbReference type="AlphaFoldDB" id="A0A645GDV2"/>
<protein>
    <submittedName>
        <fullName evidence="1">Uncharacterized protein</fullName>
    </submittedName>
</protein>
<comment type="caution">
    <text evidence="1">The sequence shown here is derived from an EMBL/GenBank/DDBJ whole genome shotgun (WGS) entry which is preliminary data.</text>
</comment>
<sequence>MIRFPAFFACGFPQGGKGAGNKADEQPDELGCEVGKGVINDRREGYHADDPADANGDEEEYVLDEVLLEIGQELDKGFVDAEDHHQHATRKAWDDGTDAYQHAFDQAEYPVEQTIGLFGRSFRN</sequence>
<reference evidence="1" key="1">
    <citation type="submission" date="2019-08" db="EMBL/GenBank/DDBJ databases">
        <authorList>
            <person name="Kucharzyk K."/>
            <person name="Murdoch R.W."/>
            <person name="Higgins S."/>
            <person name="Loffler F."/>
        </authorList>
    </citation>
    <scope>NUCLEOTIDE SEQUENCE</scope>
</reference>
<gene>
    <name evidence="1" type="ORF">SDC9_171655</name>
</gene>
<accession>A0A645GDV2</accession>
<dbReference type="EMBL" id="VSSQ01073057">
    <property type="protein sequence ID" value="MPN24260.1"/>
    <property type="molecule type" value="Genomic_DNA"/>
</dbReference>
<name>A0A645GDV2_9ZZZZ</name>
<proteinExistence type="predicted"/>
<organism evidence="1">
    <name type="scientific">bioreactor metagenome</name>
    <dbReference type="NCBI Taxonomy" id="1076179"/>
    <lineage>
        <taxon>unclassified sequences</taxon>
        <taxon>metagenomes</taxon>
        <taxon>ecological metagenomes</taxon>
    </lineage>
</organism>
<evidence type="ECO:0000313" key="1">
    <source>
        <dbReference type="EMBL" id="MPN24260.1"/>
    </source>
</evidence>